<dbReference type="EMBL" id="WHUW01000367">
    <property type="protein sequence ID" value="KAF8415151.1"/>
    <property type="molecule type" value="Genomic_DNA"/>
</dbReference>
<evidence type="ECO:0000313" key="2">
    <source>
        <dbReference type="EMBL" id="KAF8415151.1"/>
    </source>
</evidence>
<reference evidence="2" key="1">
    <citation type="submission" date="2019-10" db="EMBL/GenBank/DDBJ databases">
        <authorList>
            <consortium name="DOE Joint Genome Institute"/>
            <person name="Kuo A."/>
            <person name="Miyauchi S."/>
            <person name="Kiss E."/>
            <person name="Drula E."/>
            <person name="Kohler A."/>
            <person name="Sanchez-Garcia M."/>
            <person name="Andreopoulos B."/>
            <person name="Barry K.W."/>
            <person name="Bonito G."/>
            <person name="Buee M."/>
            <person name="Carver A."/>
            <person name="Chen C."/>
            <person name="Cichocki N."/>
            <person name="Clum A."/>
            <person name="Culley D."/>
            <person name="Crous P.W."/>
            <person name="Fauchery L."/>
            <person name="Girlanda M."/>
            <person name="Hayes R."/>
            <person name="Keri Z."/>
            <person name="LaButti K."/>
            <person name="Lipzen A."/>
            <person name="Lombard V."/>
            <person name="Magnuson J."/>
            <person name="Maillard F."/>
            <person name="Morin E."/>
            <person name="Murat C."/>
            <person name="Nolan M."/>
            <person name="Ohm R."/>
            <person name="Pangilinan J."/>
            <person name="Pereira M."/>
            <person name="Perotto S."/>
            <person name="Peter M."/>
            <person name="Riley R."/>
            <person name="Sitrit Y."/>
            <person name="Stielow B."/>
            <person name="Szollosi G."/>
            <person name="Zifcakova L."/>
            <person name="Stursova M."/>
            <person name="Spatafora J.W."/>
            <person name="Tedersoo L."/>
            <person name="Vaario L.-M."/>
            <person name="Yamada A."/>
            <person name="Yan M."/>
            <person name="Wang P."/>
            <person name="Xu J."/>
            <person name="Bruns T."/>
            <person name="Baldrian P."/>
            <person name="Vilgalys R."/>
            <person name="Henrissat B."/>
            <person name="Grigoriev I.V."/>
            <person name="Hibbett D."/>
            <person name="Nagy L.G."/>
            <person name="Martin F.M."/>
        </authorList>
    </citation>
    <scope>NUCLEOTIDE SEQUENCE</scope>
    <source>
        <strain evidence="2">BED1</strain>
    </source>
</reference>
<accession>A0AAD4BAY2</accession>
<comment type="caution">
    <text evidence="2">The sequence shown here is derived from an EMBL/GenBank/DDBJ whole genome shotgun (WGS) entry which is preliminary data.</text>
</comment>
<feature type="region of interest" description="Disordered" evidence="1">
    <location>
        <begin position="151"/>
        <end position="236"/>
    </location>
</feature>
<evidence type="ECO:0000313" key="3">
    <source>
        <dbReference type="Proteomes" id="UP001194468"/>
    </source>
</evidence>
<keyword evidence="3" id="KW-1185">Reference proteome</keyword>
<name>A0AAD4BAY2_BOLED</name>
<dbReference type="Proteomes" id="UP001194468">
    <property type="component" value="Unassembled WGS sequence"/>
</dbReference>
<feature type="compositionally biased region" description="Basic residues" evidence="1">
    <location>
        <begin position="171"/>
        <end position="182"/>
    </location>
</feature>
<gene>
    <name evidence="2" type="ORF">L210DRAFT_3587808</name>
</gene>
<feature type="non-terminal residue" evidence="2">
    <location>
        <position position="1"/>
    </location>
</feature>
<reference evidence="2" key="2">
    <citation type="journal article" date="2020" name="Nat. Commun.">
        <title>Large-scale genome sequencing of mycorrhizal fungi provides insights into the early evolution of symbiotic traits.</title>
        <authorList>
            <person name="Miyauchi S."/>
            <person name="Kiss E."/>
            <person name="Kuo A."/>
            <person name="Drula E."/>
            <person name="Kohler A."/>
            <person name="Sanchez-Garcia M."/>
            <person name="Morin E."/>
            <person name="Andreopoulos B."/>
            <person name="Barry K.W."/>
            <person name="Bonito G."/>
            <person name="Buee M."/>
            <person name="Carver A."/>
            <person name="Chen C."/>
            <person name="Cichocki N."/>
            <person name="Clum A."/>
            <person name="Culley D."/>
            <person name="Crous P.W."/>
            <person name="Fauchery L."/>
            <person name="Girlanda M."/>
            <person name="Hayes R.D."/>
            <person name="Keri Z."/>
            <person name="LaButti K."/>
            <person name="Lipzen A."/>
            <person name="Lombard V."/>
            <person name="Magnuson J."/>
            <person name="Maillard F."/>
            <person name="Murat C."/>
            <person name="Nolan M."/>
            <person name="Ohm R.A."/>
            <person name="Pangilinan J."/>
            <person name="Pereira M.F."/>
            <person name="Perotto S."/>
            <person name="Peter M."/>
            <person name="Pfister S."/>
            <person name="Riley R."/>
            <person name="Sitrit Y."/>
            <person name="Stielow J.B."/>
            <person name="Szollosi G."/>
            <person name="Zifcakova L."/>
            <person name="Stursova M."/>
            <person name="Spatafora J.W."/>
            <person name="Tedersoo L."/>
            <person name="Vaario L.M."/>
            <person name="Yamada A."/>
            <person name="Yan M."/>
            <person name="Wang P."/>
            <person name="Xu J."/>
            <person name="Bruns T."/>
            <person name="Baldrian P."/>
            <person name="Vilgalys R."/>
            <person name="Dunand C."/>
            <person name="Henrissat B."/>
            <person name="Grigoriev I.V."/>
            <person name="Hibbett D."/>
            <person name="Nagy L.G."/>
            <person name="Martin F.M."/>
        </authorList>
    </citation>
    <scope>NUCLEOTIDE SEQUENCE</scope>
    <source>
        <strain evidence="2">BED1</strain>
    </source>
</reference>
<dbReference type="AlphaFoldDB" id="A0AAD4BAY2"/>
<sequence>LATWITHLGPGLLDPAVLPKQTLRLKEGTLSFPVRGEKMKKSRKVTPFTLESKGSQGEVVCSKDEVEEERHSDIYTKAPQRHHSRTLHKRALSNGSSRWSSARDSHASVLSLSPPSLMSPPLEKKLSFSLPFLLSSSASLARPMNTLAATHSSHPHHVDYSPELSLFPLPSKKKRESKKLRTKRLEPPLSYPSYPSRVPSHPTPSERSASGGIKHRGSVSPGSPQPKGLPSSAAHRESTMGIWSLGSLSPSSFAIALASSSSADMLDKVNDILGYTKKQSSIGGADDKGVAS</sequence>
<organism evidence="2 3">
    <name type="scientific">Boletus edulis BED1</name>
    <dbReference type="NCBI Taxonomy" id="1328754"/>
    <lineage>
        <taxon>Eukaryota</taxon>
        <taxon>Fungi</taxon>
        <taxon>Dikarya</taxon>
        <taxon>Basidiomycota</taxon>
        <taxon>Agaricomycotina</taxon>
        <taxon>Agaricomycetes</taxon>
        <taxon>Agaricomycetidae</taxon>
        <taxon>Boletales</taxon>
        <taxon>Boletineae</taxon>
        <taxon>Boletaceae</taxon>
        <taxon>Boletoideae</taxon>
        <taxon>Boletus</taxon>
    </lineage>
</organism>
<evidence type="ECO:0000256" key="1">
    <source>
        <dbReference type="SAM" id="MobiDB-lite"/>
    </source>
</evidence>
<feature type="region of interest" description="Disordered" evidence="1">
    <location>
        <begin position="78"/>
        <end position="100"/>
    </location>
</feature>
<feature type="compositionally biased region" description="Basic residues" evidence="1">
    <location>
        <begin position="79"/>
        <end position="91"/>
    </location>
</feature>
<protein>
    <submittedName>
        <fullName evidence="2">Uncharacterized protein</fullName>
    </submittedName>
</protein>
<feature type="compositionally biased region" description="Low complexity" evidence="1">
    <location>
        <begin position="187"/>
        <end position="200"/>
    </location>
</feature>
<proteinExistence type="predicted"/>